<name>A0AB35PJW7_BACTU</name>
<proteinExistence type="predicted"/>
<dbReference type="EMBL" id="VKQN01000050">
    <property type="protein sequence ID" value="MDR4180066.1"/>
    <property type="molecule type" value="Genomic_DNA"/>
</dbReference>
<accession>A0AB35PJW7</accession>
<evidence type="ECO:0000313" key="1">
    <source>
        <dbReference type="EMBL" id="MDR4180066.1"/>
    </source>
</evidence>
<sequence>MIRYPANTIKLKNCFHKTNAPKTVKLIFPGKNLIWGRYKILKLMDVGFYILCRTKTILNNQN</sequence>
<reference evidence="1" key="1">
    <citation type="submission" date="2019-07" db="EMBL/GenBank/DDBJ databases">
        <title>Phylogenomic Reclassification of ATCC Bacillus Strains and Various Taxa within the Genus Bacillus.</title>
        <authorList>
            <person name="Riojas M.A."/>
            <person name="Frank A.M."/>
            <person name="Fenn S.L."/>
            <person name="King S.P."/>
            <person name="Brower S.M."/>
            <person name="Hazbon M.H."/>
        </authorList>
    </citation>
    <scope>NUCLEOTIDE SEQUENCE</scope>
    <source>
        <strain evidence="1">ATCC 35646</strain>
    </source>
</reference>
<evidence type="ECO:0000313" key="2">
    <source>
        <dbReference type="Proteomes" id="UP001181533"/>
    </source>
</evidence>
<gene>
    <name evidence="1" type="ORF">FO599_29240</name>
</gene>
<organism evidence="1 2">
    <name type="scientific">Bacillus thuringiensis</name>
    <dbReference type="NCBI Taxonomy" id="1428"/>
    <lineage>
        <taxon>Bacteria</taxon>
        <taxon>Bacillati</taxon>
        <taxon>Bacillota</taxon>
        <taxon>Bacilli</taxon>
        <taxon>Bacillales</taxon>
        <taxon>Bacillaceae</taxon>
        <taxon>Bacillus</taxon>
        <taxon>Bacillus cereus group</taxon>
    </lineage>
</organism>
<dbReference type="Proteomes" id="UP001181533">
    <property type="component" value="Unassembled WGS sequence"/>
</dbReference>
<dbReference type="AlphaFoldDB" id="A0AB35PJW7"/>
<comment type="caution">
    <text evidence="1">The sequence shown here is derived from an EMBL/GenBank/DDBJ whole genome shotgun (WGS) entry which is preliminary data.</text>
</comment>
<protein>
    <submittedName>
        <fullName evidence="1">Uncharacterized protein</fullName>
    </submittedName>
</protein>